<keyword evidence="2" id="KW-1185">Reference proteome</keyword>
<proteinExistence type="predicted"/>
<dbReference type="EMBL" id="SMMG02000003">
    <property type="protein sequence ID" value="KAA3481461.1"/>
    <property type="molecule type" value="Genomic_DNA"/>
</dbReference>
<sequence length="59" mass="7162">MVPKFRNRVLREDLDWVGVNLRSFLMNHIDIKIDWEEENDKSRMTGFYGHPNSRIRLES</sequence>
<name>A0A5B6WHV4_9ROSI</name>
<protein>
    <submittedName>
        <fullName evidence="1">Uncharacterized protein</fullName>
    </submittedName>
</protein>
<organism evidence="1 2">
    <name type="scientific">Gossypium australe</name>
    <dbReference type="NCBI Taxonomy" id="47621"/>
    <lineage>
        <taxon>Eukaryota</taxon>
        <taxon>Viridiplantae</taxon>
        <taxon>Streptophyta</taxon>
        <taxon>Embryophyta</taxon>
        <taxon>Tracheophyta</taxon>
        <taxon>Spermatophyta</taxon>
        <taxon>Magnoliopsida</taxon>
        <taxon>eudicotyledons</taxon>
        <taxon>Gunneridae</taxon>
        <taxon>Pentapetalae</taxon>
        <taxon>rosids</taxon>
        <taxon>malvids</taxon>
        <taxon>Malvales</taxon>
        <taxon>Malvaceae</taxon>
        <taxon>Malvoideae</taxon>
        <taxon>Gossypium</taxon>
    </lineage>
</organism>
<comment type="caution">
    <text evidence="1">The sequence shown here is derived from an EMBL/GenBank/DDBJ whole genome shotgun (WGS) entry which is preliminary data.</text>
</comment>
<gene>
    <name evidence="1" type="ORF">EPI10_021827</name>
</gene>
<reference evidence="2" key="1">
    <citation type="journal article" date="2019" name="Plant Biotechnol. J.">
        <title>Genome sequencing of the Australian wild diploid species Gossypium australe highlights disease resistance and delayed gland morphogenesis.</title>
        <authorList>
            <person name="Cai Y."/>
            <person name="Cai X."/>
            <person name="Wang Q."/>
            <person name="Wang P."/>
            <person name="Zhang Y."/>
            <person name="Cai C."/>
            <person name="Xu Y."/>
            <person name="Wang K."/>
            <person name="Zhou Z."/>
            <person name="Wang C."/>
            <person name="Geng S."/>
            <person name="Li B."/>
            <person name="Dong Q."/>
            <person name="Hou Y."/>
            <person name="Wang H."/>
            <person name="Ai P."/>
            <person name="Liu Z."/>
            <person name="Yi F."/>
            <person name="Sun M."/>
            <person name="An G."/>
            <person name="Cheng J."/>
            <person name="Zhang Y."/>
            <person name="Shi Q."/>
            <person name="Xie Y."/>
            <person name="Shi X."/>
            <person name="Chang Y."/>
            <person name="Huang F."/>
            <person name="Chen Y."/>
            <person name="Hong S."/>
            <person name="Mi L."/>
            <person name="Sun Q."/>
            <person name="Zhang L."/>
            <person name="Zhou B."/>
            <person name="Peng R."/>
            <person name="Zhang X."/>
            <person name="Liu F."/>
        </authorList>
    </citation>
    <scope>NUCLEOTIDE SEQUENCE [LARGE SCALE GENOMIC DNA]</scope>
    <source>
        <strain evidence="2">cv. PA1801</strain>
    </source>
</reference>
<dbReference type="Proteomes" id="UP000325315">
    <property type="component" value="Unassembled WGS sequence"/>
</dbReference>
<dbReference type="AlphaFoldDB" id="A0A5B6WHV4"/>
<evidence type="ECO:0000313" key="1">
    <source>
        <dbReference type="EMBL" id="KAA3481461.1"/>
    </source>
</evidence>
<evidence type="ECO:0000313" key="2">
    <source>
        <dbReference type="Proteomes" id="UP000325315"/>
    </source>
</evidence>
<accession>A0A5B6WHV4</accession>